<feature type="compositionally biased region" description="Basic and acidic residues" evidence="3">
    <location>
        <begin position="1236"/>
        <end position="1252"/>
    </location>
</feature>
<dbReference type="PANTHER" id="PTHR13213">
    <property type="entry name" value="MYB-BINDING PROTEIN 1A FAMILY MEMBER"/>
    <property type="match status" value="1"/>
</dbReference>
<reference evidence="4" key="1">
    <citation type="submission" date="2022-06" db="EMBL/GenBank/DDBJ databases">
        <authorList>
            <person name="Berger JAMES D."/>
            <person name="Berger JAMES D."/>
        </authorList>
    </citation>
    <scope>NUCLEOTIDE SEQUENCE [LARGE SCALE GENOMIC DNA]</scope>
</reference>
<reference evidence="5" key="2">
    <citation type="submission" date="2023-11" db="UniProtKB">
        <authorList>
            <consortium name="WormBaseParasite"/>
        </authorList>
    </citation>
    <scope>IDENTIFICATION</scope>
</reference>
<keyword evidence="4" id="KW-1185">Reference proteome</keyword>
<dbReference type="GO" id="GO:0043565">
    <property type="term" value="F:sequence-specific DNA binding"/>
    <property type="evidence" value="ECO:0007669"/>
    <property type="project" value="TreeGrafter"/>
</dbReference>
<comment type="subcellular location">
    <subcellularLocation>
        <location evidence="1">Nucleus</location>
    </subcellularLocation>
</comment>
<dbReference type="Pfam" id="PF04931">
    <property type="entry name" value="DNA_pol_phi"/>
    <property type="match status" value="1"/>
</dbReference>
<dbReference type="GO" id="GO:0003714">
    <property type="term" value="F:transcription corepressor activity"/>
    <property type="evidence" value="ECO:0007669"/>
    <property type="project" value="TreeGrafter"/>
</dbReference>
<dbReference type="GO" id="GO:0005730">
    <property type="term" value="C:nucleolus"/>
    <property type="evidence" value="ECO:0007669"/>
    <property type="project" value="InterPro"/>
</dbReference>
<protein>
    <recommendedName>
        <fullName evidence="6">Myb-binding protein 1A</fullName>
    </recommendedName>
</protein>
<dbReference type="Proteomes" id="UP000050795">
    <property type="component" value="Unassembled WGS sequence"/>
</dbReference>
<feature type="compositionally biased region" description="Acidic residues" evidence="3">
    <location>
        <begin position="752"/>
        <end position="784"/>
    </location>
</feature>
<sequence length="1313" mass="148578">MSVDRKFLDIFWELSADDETKRASAVDKLINALKDKSNDVKTTYFTYSRQRLVKGLKSFEESSRISFENCLIRLLNVFPSETSTEELLQSMRVHVYSTEPSTKNERSSVKAAYLACPRVLCATDRMNEVDEEFAKIMIPPILLLTKSVHHRTAAYLTISEISTKAPKHLFDAALNQFLKATWNDMMSSNTSLTGDLLLVILSFQHRFKKRLQKLSIPLVDFSEKKYRRKLLFGILHSDDGVIVRLIDEVVKLNMLSDVWTSVKESLCSNINDTKNTLRFLQIVVHIVCNSGEKSAELAISKDVLDIFSMQLSDSKYKYFNKVSNLLKTMIKKVVDSANTDKAVCDSSTSNRLLELIVTNCPLFDFYCDMGAPRLCQIIFESAPLSLTVDTLQLFVKQLTDAFVNTEISKSLKASNGKTDDSGYCHSPDTVRLFVIKYVQIIMNTIMRFRYADSGKVFDEILNFLLTIGLAYSHKVNISHLKVPISETVGKGAWSAIFSTLDAMILQTAGNYKYSDLQVSKSISNLDVIKHFITLIKNGMSQCSKLTGISDNSPLNLDSLKQCLQLLQKVDSQDQLDQYVVILCAACSVFSLSMPHEDTVTLISDIIECRKKRLKNVVNESPHWSEVLTDVILSAISYPIRMLRSASRLTFKKMITEKVFVLTSDHNNSNISDGKYPSCLKLIGDILKTRPKKRTNSNNNNETKYDDEENSDESETEEDLVQFSTRLIESEQEESAMQISDSEETVDDKANNDDDDEVNQETSCDDDTSDDSDSDPLDDEVDIDEDELKKIKESVRAALGPAAMDCEEAETEFKEFTDAEMFARNEALAAAFRVHMQTPQRIVAEQARTLGQLKMRCFDLIECILQYCSEPQLLLPTLDLIIDISKGSIEYEMAKSRSDSSTTSEKSIVNQKQGKKKTSFIARYGDVPPLSRISHAVQKCHFRSQRTQSELVECLKDSGQQMHLQKLIKSFIDDAKLNDAPAKYTELLSNIMEFIFRSITPLKADFPDMESTLTEYLFEKLKNVLSQSNNQPTLFFNLFTHCQTFTAMAAKLLVKTVKKACKKLVNGVEDFRKVKIGDFEQCDLLNLFKIVTHMVKSKLSGGGGGSSSETASIPNDLGVKLAELLQESVKKTSEDSVDNNLWFNRVNIALTLFELLMCIAKADKDVLPVFLNENIVKLLEKFPSKHKVVRSAARRFLNFLREDARKHGLLASTGNREEKLRLKRELKKQRQQKRKEKALMKEKLKAAKAEDSQNKTVKPQKQKKKKPKPNNTPGMKTISTPSPKSTNKIRVGKRKPKTVDENVGNNKKMKISEE</sequence>
<feature type="compositionally biased region" description="Basic residues" evidence="3">
    <location>
        <begin position="1257"/>
        <end position="1267"/>
    </location>
</feature>
<evidence type="ECO:0000256" key="2">
    <source>
        <dbReference type="ARBA" id="ARBA00023242"/>
    </source>
</evidence>
<organism evidence="4 5">
    <name type="scientific">Trichobilharzia regenti</name>
    <name type="common">Nasal bird schistosome</name>
    <dbReference type="NCBI Taxonomy" id="157069"/>
    <lineage>
        <taxon>Eukaryota</taxon>
        <taxon>Metazoa</taxon>
        <taxon>Spiralia</taxon>
        <taxon>Lophotrochozoa</taxon>
        <taxon>Platyhelminthes</taxon>
        <taxon>Trematoda</taxon>
        <taxon>Digenea</taxon>
        <taxon>Strigeidida</taxon>
        <taxon>Schistosomatoidea</taxon>
        <taxon>Schistosomatidae</taxon>
        <taxon>Trichobilharzia</taxon>
    </lineage>
</organism>
<dbReference type="WBParaSite" id="TREG1_58550.1">
    <property type="protein sequence ID" value="TREG1_58550.1"/>
    <property type="gene ID" value="TREG1_58550"/>
</dbReference>
<dbReference type="GO" id="GO:0003723">
    <property type="term" value="F:RNA binding"/>
    <property type="evidence" value="ECO:0007669"/>
    <property type="project" value="TreeGrafter"/>
</dbReference>
<feature type="compositionally biased region" description="Basic residues" evidence="3">
    <location>
        <begin position="1225"/>
        <end position="1235"/>
    </location>
</feature>
<accession>A0AA85JUL7</accession>
<feature type="region of interest" description="Disordered" evidence="3">
    <location>
        <begin position="690"/>
        <end position="784"/>
    </location>
</feature>
<feature type="compositionally biased region" description="Polar residues" evidence="3">
    <location>
        <begin position="1277"/>
        <end position="1287"/>
    </location>
</feature>
<name>A0AA85JUL7_TRIRE</name>
<evidence type="ECO:0000256" key="3">
    <source>
        <dbReference type="SAM" id="MobiDB-lite"/>
    </source>
</evidence>
<evidence type="ECO:0000313" key="5">
    <source>
        <dbReference type="WBParaSite" id="TREG1_58550.1"/>
    </source>
</evidence>
<dbReference type="PANTHER" id="PTHR13213:SF2">
    <property type="entry name" value="MYB-BINDING PROTEIN 1A"/>
    <property type="match status" value="1"/>
</dbReference>
<feature type="region of interest" description="Disordered" evidence="3">
    <location>
        <begin position="893"/>
        <end position="913"/>
    </location>
</feature>
<evidence type="ECO:0000256" key="1">
    <source>
        <dbReference type="ARBA" id="ARBA00004123"/>
    </source>
</evidence>
<dbReference type="InterPro" id="IPR007015">
    <property type="entry name" value="DNA_pol_V/MYBBP1A"/>
</dbReference>
<evidence type="ECO:0000313" key="4">
    <source>
        <dbReference type="Proteomes" id="UP000050795"/>
    </source>
</evidence>
<feature type="compositionally biased region" description="Acidic residues" evidence="3">
    <location>
        <begin position="704"/>
        <end position="719"/>
    </location>
</feature>
<keyword evidence="2" id="KW-0539">Nucleus</keyword>
<evidence type="ECO:0008006" key="6">
    <source>
        <dbReference type="Google" id="ProtNLM"/>
    </source>
</evidence>
<proteinExistence type="predicted"/>
<feature type="region of interest" description="Disordered" evidence="3">
    <location>
        <begin position="1225"/>
        <end position="1313"/>
    </location>
</feature>